<dbReference type="Gene3D" id="1.10.20.10">
    <property type="entry name" value="Histone, subunit A"/>
    <property type="match status" value="1"/>
</dbReference>
<dbReference type="Proteomes" id="UP000230713">
    <property type="component" value="Unassembled WGS sequence"/>
</dbReference>
<feature type="domain" description="Transcription factor CBF/NF-Y/archaeal histone" evidence="8">
    <location>
        <begin position="36"/>
        <end position="90"/>
    </location>
</feature>
<evidence type="ECO:0000313" key="15">
    <source>
        <dbReference type="Proteomes" id="UP000230477"/>
    </source>
</evidence>
<accession>A0A2H9M2X6</accession>
<dbReference type="EMBL" id="PETW01000024">
    <property type="protein sequence ID" value="PIV46451.1"/>
    <property type="molecule type" value="Genomic_DNA"/>
</dbReference>
<evidence type="ECO:0000313" key="14">
    <source>
        <dbReference type="Proteomes" id="UP000228888"/>
    </source>
</evidence>
<accession>A0A2H9RCS9</accession>
<dbReference type="Proteomes" id="UP000231449">
    <property type="component" value="Unassembled WGS sequence"/>
</dbReference>
<dbReference type="GO" id="GO:0005737">
    <property type="term" value="C:cytoplasm"/>
    <property type="evidence" value="ECO:0007669"/>
    <property type="project" value="UniProtKB-SubCell"/>
</dbReference>
<protein>
    <submittedName>
        <fullName evidence="10">Histone</fullName>
    </submittedName>
</protein>
<comment type="similarity">
    <text evidence="3">Belongs to the archaeal histone HMF family.</text>
</comment>
<evidence type="ECO:0000313" key="11">
    <source>
        <dbReference type="EMBL" id="PIX28187.1"/>
    </source>
</evidence>
<comment type="subcellular location">
    <subcellularLocation>
        <location evidence="1">Chromosome</location>
    </subcellularLocation>
    <subcellularLocation>
        <location evidence="2">Cytoplasm</location>
    </subcellularLocation>
</comment>
<evidence type="ECO:0000313" key="13">
    <source>
        <dbReference type="EMBL" id="PJC01253.1"/>
    </source>
</evidence>
<dbReference type="InterPro" id="IPR050947">
    <property type="entry name" value="Archaeal_histone_HMF"/>
</dbReference>
<evidence type="ECO:0000256" key="2">
    <source>
        <dbReference type="ARBA" id="ARBA00004496"/>
    </source>
</evidence>
<dbReference type="EMBL" id="PEUT01000001">
    <property type="protein sequence ID" value="PIV13942.1"/>
    <property type="molecule type" value="Genomic_DNA"/>
</dbReference>
<evidence type="ECO:0000259" key="8">
    <source>
        <dbReference type="Pfam" id="PF00808"/>
    </source>
</evidence>
<reference evidence="14 15" key="1">
    <citation type="submission" date="2017-09" db="EMBL/GenBank/DDBJ databases">
        <title>Depth-based differentiation of microbial function through sediment-hosted aquifers and enrichment of novel symbionts in the deep terrestrial subsurface.</title>
        <authorList>
            <person name="Probst A.J."/>
            <person name="Ladd B."/>
            <person name="Jarett J.K."/>
            <person name="Geller-Mcgrath D.E."/>
            <person name="Sieber C.M.K."/>
            <person name="Emerson J.B."/>
            <person name="Anantharaman K."/>
            <person name="Thomas B.C."/>
            <person name="Malmstrom R."/>
            <person name="Stieglmeier M."/>
            <person name="Klingl A."/>
            <person name="Woyke T."/>
            <person name="Ryan C.M."/>
            <person name="Banfield J.F."/>
        </authorList>
    </citation>
    <scope>NUCLEOTIDE SEQUENCE [LARGE SCALE GENOMIC DNA]</scope>
</reference>
<comment type="caution">
    <text evidence="10">The sequence shown here is derived from an EMBL/GenBank/DDBJ whole genome shotgun (WGS) entry which is preliminary data.</text>
</comment>
<dbReference type="InterPro" id="IPR003958">
    <property type="entry name" value="CBFA_NFYB_domain"/>
</dbReference>
<dbReference type="GO" id="GO:0005694">
    <property type="term" value="C:chromosome"/>
    <property type="evidence" value="ECO:0007669"/>
    <property type="project" value="UniProtKB-SubCell"/>
</dbReference>
<reference evidence="10" key="2">
    <citation type="submission" date="2017-09" db="EMBL/GenBank/DDBJ databases">
        <title>Depth-based differentiation of microbial function through sediment-hosted aquifers and enrichment of novel symbionts in the deep terrestrial subsurface.</title>
        <authorList>
            <person name="Probst A.J."/>
            <person name="Ladd B."/>
            <person name="Jarett J.K."/>
            <person name="Geller-Mcgrath D.E."/>
            <person name="Sieber C.M."/>
            <person name="Emerson J.B."/>
            <person name="Anantharaman K."/>
            <person name="Thomas B.C."/>
            <person name="Malmstrom R."/>
            <person name="Stieglmeier M."/>
            <person name="Klingl A."/>
            <person name="Woyke T."/>
            <person name="Ryan C.M."/>
            <person name="Banfield J.F."/>
        </authorList>
    </citation>
    <scope>NUCLEOTIDE SEQUENCE [LARGE SCALE GENOMIC DNA]</scope>
    <source>
        <strain evidence="10">CG02_land_8_20_14_3_00_31_209</strain>
        <strain evidence="9">CG03_land_8_20_14_0_80_31_114</strain>
        <strain evidence="11">CG_4_8_14_3_um_filter</strain>
        <strain evidence="13">CG_4_9_14_0_8_um_filter_31_21</strain>
        <strain evidence="12">CG_4_9_14_3_um_filter_31_125</strain>
    </source>
</reference>
<evidence type="ECO:0000256" key="1">
    <source>
        <dbReference type="ARBA" id="ARBA00004286"/>
    </source>
</evidence>
<gene>
    <name evidence="13" type="ORF">CO072_01735</name>
    <name evidence="12" type="ORF">CO124_00125</name>
    <name evidence="10" type="ORF">COS22_01275</name>
    <name evidence="9" type="ORF">COS45_00100</name>
    <name evidence="11" type="ORF">COZ66_00800</name>
</gene>
<name>A0A2H9M7E3_HUBC1</name>
<feature type="compositionally biased region" description="Basic and acidic residues" evidence="7">
    <location>
        <begin position="8"/>
        <end position="21"/>
    </location>
</feature>
<sequence length="91" mass="10341">MAIKKLKKETVQTEKKQTTPKKERKNLIIPESVAIRLFKVAGAPRVSKEARDALLNLIAKYGRDVAERAVKFSKHAKRQTITSEDIRLALE</sequence>
<evidence type="ECO:0000256" key="5">
    <source>
        <dbReference type="ARBA" id="ARBA00022490"/>
    </source>
</evidence>
<keyword evidence="4" id="KW-0158">Chromosome</keyword>
<dbReference type="EMBL" id="PFSX01000046">
    <property type="protein sequence ID" value="PJC01253.1"/>
    <property type="molecule type" value="Genomic_DNA"/>
</dbReference>
<dbReference type="NCBIfam" id="NF043032">
    <property type="entry name" value="archaea_histone"/>
    <property type="match status" value="1"/>
</dbReference>
<keyword evidence="5" id="KW-0963">Cytoplasm</keyword>
<accession>A0A2H9N2V4</accession>
<dbReference type="Proteomes" id="UP000231232">
    <property type="component" value="Unassembled WGS sequence"/>
</dbReference>
<dbReference type="InterPro" id="IPR009072">
    <property type="entry name" value="Histone-fold"/>
</dbReference>
<dbReference type="PANTHER" id="PTHR47828:SF1">
    <property type="entry name" value="ARCHAEAL HISTONE A"/>
    <property type="match status" value="1"/>
</dbReference>
<dbReference type="PANTHER" id="PTHR47828">
    <property type="entry name" value="ARCHAEAL HISTONE A"/>
    <property type="match status" value="1"/>
</dbReference>
<dbReference type="GO" id="GO:0003677">
    <property type="term" value="F:DNA binding"/>
    <property type="evidence" value="ECO:0007669"/>
    <property type="project" value="UniProtKB-KW"/>
</dbReference>
<dbReference type="GO" id="GO:0046982">
    <property type="term" value="F:protein heterodimerization activity"/>
    <property type="evidence" value="ECO:0007669"/>
    <property type="project" value="InterPro"/>
</dbReference>
<keyword evidence="6" id="KW-0238">DNA-binding</keyword>
<evidence type="ECO:0000256" key="4">
    <source>
        <dbReference type="ARBA" id="ARBA00022454"/>
    </source>
</evidence>
<dbReference type="Proteomes" id="UP000228888">
    <property type="component" value="Unassembled WGS sequence"/>
</dbReference>
<evidence type="ECO:0000256" key="6">
    <source>
        <dbReference type="ARBA" id="ARBA00023125"/>
    </source>
</evidence>
<dbReference type="Pfam" id="PF00808">
    <property type="entry name" value="CBFD_NFYB_HMF"/>
    <property type="match status" value="1"/>
</dbReference>
<dbReference type="AlphaFoldDB" id="A0A2H9M7E3"/>
<dbReference type="EMBL" id="PFUW01000003">
    <property type="protein sequence ID" value="PJB04497.1"/>
    <property type="molecule type" value="Genomic_DNA"/>
</dbReference>
<dbReference type="SUPFAM" id="SSF47113">
    <property type="entry name" value="Histone-fold"/>
    <property type="match status" value="1"/>
</dbReference>
<dbReference type="Proteomes" id="UP000230477">
    <property type="component" value="Unassembled WGS sequence"/>
</dbReference>
<dbReference type="CDD" id="cd22909">
    <property type="entry name" value="HFD_archaea_histone-like"/>
    <property type="match status" value="1"/>
</dbReference>
<accession>A0A2H9QT34</accession>
<evidence type="ECO:0000256" key="3">
    <source>
        <dbReference type="ARBA" id="ARBA00008264"/>
    </source>
</evidence>
<evidence type="ECO:0000313" key="10">
    <source>
        <dbReference type="EMBL" id="PIV46451.1"/>
    </source>
</evidence>
<dbReference type="EMBL" id="PFIH01000021">
    <property type="protein sequence ID" value="PIX28187.1"/>
    <property type="molecule type" value="Genomic_DNA"/>
</dbReference>
<evidence type="ECO:0000313" key="9">
    <source>
        <dbReference type="EMBL" id="PIV13942.1"/>
    </source>
</evidence>
<dbReference type="InterPro" id="IPR050004">
    <property type="entry name" value="HmfB-like"/>
</dbReference>
<accession>A0A2H9M7E3</accession>
<evidence type="ECO:0000256" key="7">
    <source>
        <dbReference type="SAM" id="MobiDB-lite"/>
    </source>
</evidence>
<organism evidence="10 15">
    <name type="scientific">Huberarchaeum crystalense</name>
    <dbReference type="NCBI Taxonomy" id="2014257"/>
    <lineage>
        <taxon>Archaea</taxon>
        <taxon>Candidatus Huberarchaeota</taxon>
        <taxon>Candidatus Huberarchaeia</taxon>
        <taxon>Candidatus Huberarchaeales</taxon>
        <taxon>Candidatus Huberarchaeaceae</taxon>
        <taxon>Candidatus Huberarchaeum</taxon>
    </lineage>
</organism>
<evidence type="ECO:0000313" key="12">
    <source>
        <dbReference type="EMBL" id="PJB04497.1"/>
    </source>
</evidence>
<proteinExistence type="inferred from homology"/>
<feature type="region of interest" description="Disordered" evidence="7">
    <location>
        <begin position="1"/>
        <end position="25"/>
    </location>
</feature>